<dbReference type="Proteomes" id="UP000274504">
    <property type="component" value="Unassembled WGS sequence"/>
</dbReference>
<evidence type="ECO:0000256" key="1">
    <source>
        <dbReference type="SAM" id="MobiDB-lite"/>
    </source>
</evidence>
<proteinExistence type="predicted"/>
<evidence type="ECO:0000313" key="2">
    <source>
        <dbReference type="EMBL" id="VDL59326.1"/>
    </source>
</evidence>
<accession>A0A158QE79</accession>
<protein>
    <submittedName>
        <fullName evidence="2 4">Uncharacterized protein</fullName>
    </submittedName>
</protein>
<evidence type="ECO:0000313" key="3">
    <source>
        <dbReference type="Proteomes" id="UP000274504"/>
    </source>
</evidence>
<gene>
    <name evidence="2" type="ORF">HDID_LOCUS7008</name>
</gene>
<dbReference type="WBParaSite" id="HDID_0000701001-mRNA-1">
    <property type="protein sequence ID" value="HDID_0000701001-mRNA-1"/>
    <property type="gene ID" value="HDID_0000701001"/>
</dbReference>
<evidence type="ECO:0000313" key="4">
    <source>
        <dbReference type="WBParaSite" id="HDID_0000701001-mRNA-1"/>
    </source>
</evidence>
<sequence>MESITHPESQKPPGLRASGGGPQTLRQKLILTPGAIPLKSDLDILLRELMTESVTRPTLPIHISRNLEATGRRGGVGRPNPCHLIFILPPVQFIADLRERS</sequence>
<reference evidence="4" key="1">
    <citation type="submission" date="2016-04" db="UniProtKB">
        <authorList>
            <consortium name="WormBaseParasite"/>
        </authorList>
    </citation>
    <scope>IDENTIFICATION</scope>
</reference>
<name>A0A158QE79_HYMDI</name>
<reference evidence="2 3" key="2">
    <citation type="submission" date="2018-11" db="EMBL/GenBank/DDBJ databases">
        <authorList>
            <consortium name="Pathogen Informatics"/>
        </authorList>
    </citation>
    <scope>NUCLEOTIDE SEQUENCE [LARGE SCALE GENOMIC DNA]</scope>
</reference>
<feature type="region of interest" description="Disordered" evidence="1">
    <location>
        <begin position="1"/>
        <end position="23"/>
    </location>
</feature>
<dbReference type="AlphaFoldDB" id="A0A158QE79"/>
<dbReference type="EMBL" id="UYSG01010896">
    <property type="protein sequence ID" value="VDL59326.1"/>
    <property type="molecule type" value="Genomic_DNA"/>
</dbReference>
<organism evidence="4">
    <name type="scientific">Hymenolepis diminuta</name>
    <name type="common">Rat tapeworm</name>
    <dbReference type="NCBI Taxonomy" id="6216"/>
    <lineage>
        <taxon>Eukaryota</taxon>
        <taxon>Metazoa</taxon>
        <taxon>Spiralia</taxon>
        <taxon>Lophotrochozoa</taxon>
        <taxon>Platyhelminthes</taxon>
        <taxon>Cestoda</taxon>
        <taxon>Eucestoda</taxon>
        <taxon>Cyclophyllidea</taxon>
        <taxon>Hymenolepididae</taxon>
        <taxon>Hymenolepis</taxon>
    </lineage>
</organism>